<dbReference type="Gene3D" id="3.20.10.10">
    <property type="entry name" value="D-amino Acid Aminotransferase, subunit A, domain 2"/>
    <property type="match status" value="1"/>
</dbReference>
<keyword evidence="5" id="KW-1185">Reference proteome</keyword>
<dbReference type="InterPro" id="IPR036038">
    <property type="entry name" value="Aminotransferase-like"/>
</dbReference>
<proteinExistence type="inferred from homology"/>
<comment type="similarity">
    <text evidence="2">Belongs to the class-IV pyridoxal-phosphate-dependent aminotransferase family.</text>
</comment>
<dbReference type="PANTHER" id="PTHR42825">
    <property type="entry name" value="AMINO ACID AMINOTRANSFERASE"/>
    <property type="match status" value="1"/>
</dbReference>
<dbReference type="Proteomes" id="UP001562354">
    <property type="component" value="Unassembled WGS sequence"/>
</dbReference>
<dbReference type="EMBL" id="JBFMKM010000008">
    <property type="protein sequence ID" value="KAL1304649.1"/>
    <property type="molecule type" value="Genomic_DNA"/>
</dbReference>
<evidence type="ECO:0000256" key="3">
    <source>
        <dbReference type="ARBA" id="ARBA00022898"/>
    </source>
</evidence>
<sequence>MSRSSCRTRKTSFESVTADSVCELALSFGWKVEKGAIHYADLRHFSEVLAAGTAAALVPIASITTKSTGDRFVYLKPQIQKDESKEEKEIHPGPVCVKLLTTLQGVQRGVLEDSWGWCSPVVGFSSSSAASGAGDAEGGAGESVGQLP</sequence>
<evidence type="ECO:0000313" key="5">
    <source>
        <dbReference type="Proteomes" id="UP001562354"/>
    </source>
</evidence>
<evidence type="ECO:0000313" key="4">
    <source>
        <dbReference type="EMBL" id="KAL1304649.1"/>
    </source>
</evidence>
<dbReference type="PANTHER" id="PTHR42825:SF2">
    <property type="entry name" value="BRANCHED-CHAIN-AMINO-ACID AMINOTRANSFERASE 3, CHLOROPLASTIC-RELATED"/>
    <property type="match status" value="1"/>
</dbReference>
<dbReference type="SUPFAM" id="SSF56752">
    <property type="entry name" value="D-aminoacid aminotransferase-like PLP-dependent enzymes"/>
    <property type="match status" value="1"/>
</dbReference>
<organism evidence="4 5">
    <name type="scientific">Neodothiora populina</name>
    <dbReference type="NCBI Taxonomy" id="2781224"/>
    <lineage>
        <taxon>Eukaryota</taxon>
        <taxon>Fungi</taxon>
        <taxon>Dikarya</taxon>
        <taxon>Ascomycota</taxon>
        <taxon>Pezizomycotina</taxon>
        <taxon>Dothideomycetes</taxon>
        <taxon>Dothideomycetidae</taxon>
        <taxon>Dothideales</taxon>
        <taxon>Dothioraceae</taxon>
        <taxon>Neodothiora</taxon>
    </lineage>
</organism>
<protein>
    <submittedName>
        <fullName evidence="4">Uncharacterized protein</fullName>
    </submittedName>
</protein>
<keyword evidence="3" id="KW-0663">Pyridoxal phosphate</keyword>
<accession>A0ABR3PEU6</accession>
<evidence type="ECO:0000256" key="2">
    <source>
        <dbReference type="ARBA" id="ARBA00009320"/>
    </source>
</evidence>
<gene>
    <name evidence="4" type="ORF">AAFC00_003611</name>
</gene>
<dbReference type="InterPro" id="IPR005786">
    <property type="entry name" value="B_amino_transII"/>
</dbReference>
<dbReference type="RefSeq" id="XP_069200924.1">
    <property type="nucleotide sequence ID" value="XM_069348099.1"/>
</dbReference>
<name>A0ABR3PEU6_9PEZI</name>
<dbReference type="GeneID" id="95977312"/>
<comment type="caution">
    <text evidence="4">The sequence shown here is derived from an EMBL/GenBank/DDBJ whole genome shotgun (WGS) entry which is preliminary data.</text>
</comment>
<dbReference type="InterPro" id="IPR043132">
    <property type="entry name" value="BCAT-like_C"/>
</dbReference>
<evidence type="ECO:0000256" key="1">
    <source>
        <dbReference type="ARBA" id="ARBA00001933"/>
    </source>
</evidence>
<reference evidence="4 5" key="1">
    <citation type="submission" date="2024-07" db="EMBL/GenBank/DDBJ databases">
        <title>Draft sequence of the Neodothiora populina.</title>
        <authorList>
            <person name="Drown D.D."/>
            <person name="Schuette U.S."/>
            <person name="Buechlein A.B."/>
            <person name="Rusch D.R."/>
            <person name="Winton L.W."/>
            <person name="Adams G.A."/>
        </authorList>
    </citation>
    <scope>NUCLEOTIDE SEQUENCE [LARGE SCALE GENOMIC DNA]</scope>
    <source>
        <strain evidence="4 5">CPC 39397</strain>
    </source>
</reference>
<comment type="cofactor">
    <cofactor evidence="1">
        <name>pyridoxal 5'-phosphate</name>
        <dbReference type="ChEBI" id="CHEBI:597326"/>
    </cofactor>
</comment>